<dbReference type="Pfam" id="PF00891">
    <property type="entry name" value="Methyltransf_2"/>
    <property type="match status" value="2"/>
</dbReference>
<dbReference type="InterPro" id="IPR029063">
    <property type="entry name" value="SAM-dependent_MTases_sf"/>
</dbReference>
<feature type="domain" description="O-methyltransferase C-terminal" evidence="4">
    <location>
        <begin position="140"/>
        <end position="346"/>
    </location>
</feature>
<dbReference type="Gramene" id="EOY10538">
    <property type="protein sequence ID" value="EOY10538"/>
    <property type="gene ID" value="TCM_025869"/>
</dbReference>
<dbReference type="InterPro" id="IPR012967">
    <property type="entry name" value="COMT_dimerisation"/>
</dbReference>
<keyword evidence="1" id="KW-0489">Methyltransferase</keyword>
<dbReference type="PROSITE" id="PS51683">
    <property type="entry name" value="SAM_OMT_II"/>
    <property type="match status" value="2"/>
</dbReference>
<sequence length="443" mass="49065">MSSKLDNQNITANEEEEAFHQAMQLAMSTTLPMVLKAAIDLDLLEIIAKAGPAGCKLSPIEIASHLPTKNPDASSIIDRILRVLASHSILTCDLATNEDGHVQRLYGLAPVAKYFLHNDDGISLIPTLTTSTDKYLLGAWYHLREATLEGGATPLVKAYGMDLFELAAKNDEISGKFNNTMGNQTAIIMKKVLEIYKGFEGINQLVDVGGGLGINLKLIVSKYPQIKGINFDLPHVVKDAPHFLGVDHVGGDMFIEVPQGEVIFMKWILHDWGDDRCLKLLKNCYNALPKFGKVVVVELVVPESPMTDIVTKNTLTLDAGLFIVVPGAKERTKEEYEALAKKAGFSTFRLVCRAYSYWWILHDWDDDRCLKLLKNCYNALPKFGKVVVVELIVPESPVTDVVTKNTLTLDICLFNVIPGAKERTKEEYEALARKAGFSTFKLV</sequence>
<dbReference type="InterPro" id="IPR036388">
    <property type="entry name" value="WH-like_DNA-bd_sf"/>
</dbReference>
<accession>A0A061F0U8</accession>
<dbReference type="SUPFAM" id="SSF46785">
    <property type="entry name" value="Winged helix' DNA-binding domain"/>
    <property type="match status" value="1"/>
</dbReference>
<dbReference type="InParanoid" id="A0A061F0U8"/>
<dbReference type="PANTHER" id="PTHR11746">
    <property type="entry name" value="O-METHYLTRANSFERASE"/>
    <property type="match status" value="1"/>
</dbReference>
<evidence type="ECO:0000256" key="2">
    <source>
        <dbReference type="ARBA" id="ARBA00022679"/>
    </source>
</evidence>
<protein>
    <submittedName>
        <fullName evidence="6">Caffeic acid 3-O-methyltransferase 1 isoform 1</fullName>
    </submittedName>
</protein>
<gene>
    <name evidence="6" type="ORF">TCM_025869</name>
</gene>
<reference evidence="6 7" key="1">
    <citation type="journal article" date="2013" name="Genome Biol.">
        <title>The genome sequence of the most widely cultivated cacao type and its use to identify candidate genes regulating pod color.</title>
        <authorList>
            <person name="Motamayor J.C."/>
            <person name="Mockaitis K."/>
            <person name="Schmutz J."/>
            <person name="Haiminen N."/>
            <person name="Iii D.L."/>
            <person name="Cornejo O."/>
            <person name="Findley S.D."/>
            <person name="Zheng P."/>
            <person name="Utro F."/>
            <person name="Royaert S."/>
            <person name="Saski C."/>
            <person name="Jenkins J."/>
            <person name="Podicheti R."/>
            <person name="Zhao M."/>
            <person name="Scheffler B.E."/>
            <person name="Stack J.C."/>
            <person name="Feltus F.A."/>
            <person name="Mustiga G.M."/>
            <person name="Amores F."/>
            <person name="Phillips W."/>
            <person name="Marelli J.P."/>
            <person name="May G.D."/>
            <person name="Shapiro H."/>
            <person name="Ma J."/>
            <person name="Bustamante C.D."/>
            <person name="Schnell R.J."/>
            <person name="Main D."/>
            <person name="Gilbert D."/>
            <person name="Parida L."/>
            <person name="Kuhn D.N."/>
        </authorList>
    </citation>
    <scope>NUCLEOTIDE SEQUENCE [LARGE SCALE GENOMIC DNA]</scope>
    <source>
        <strain evidence="7">cv. Matina 1-6</strain>
    </source>
</reference>
<evidence type="ECO:0000313" key="7">
    <source>
        <dbReference type="Proteomes" id="UP000026915"/>
    </source>
</evidence>
<dbReference type="InterPro" id="IPR036390">
    <property type="entry name" value="WH_DNA-bd_sf"/>
</dbReference>
<dbReference type="InterPro" id="IPR001077">
    <property type="entry name" value="COMT_C"/>
</dbReference>
<proteinExistence type="predicted"/>
<dbReference type="Proteomes" id="UP000026915">
    <property type="component" value="Chromosome 5"/>
</dbReference>
<dbReference type="GO" id="GO:0046983">
    <property type="term" value="F:protein dimerization activity"/>
    <property type="evidence" value="ECO:0007669"/>
    <property type="project" value="InterPro"/>
</dbReference>
<dbReference type="GO" id="GO:0032259">
    <property type="term" value="P:methylation"/>
    <property type="evidence" value="ECO:0000318"/>
    <property type="project" value="GO_Central"/>
</dbReference>
<keyword evidence="2" id="KW-0808">Transferase</keyword>
<keyword evidence="7" id="KW-1185">Reference proteome</keyword>
<dbReference type="AlphaFoldDB" id="A0A061F0U8"/>
<dbReference type="Gene3D" id="3.40.50.150">
    <property type="entry name" value="Vaccinia Virus protein VP39"/>
    <property type="match status" value="2"/>
</dbReference>
<keyword evidence="3" id="KW-0949">S-adenosyl-L-methionine</keyword>
<organism evidence="6 7">
    <name type="scientific">Theobroma cacao</name>
    <name type="common">Cacao</name>
    <name type="synonym">Cocoa</name>
    <dbReference type="NCBI Taxonomy" id="3641"/>
    <lineage>
        <taxon>Eukaryota</taxon>
        <taxon>Viridiplantae</taxon>
        <taxon>Streptophyta</taxon>
        <taxon>Embryophyta</taxon>
        <taxon>Tracheophyta</taxon>
        <taxon>Spermatophyta</taxon>
        <taxon>Magnoliopsida</taxon>
        <taxon>eudicotyledons</taxon>
        <taxon>Gunneridae</taxon>
        <taxon>Pentapetalae</taxon>
        <taxon>rosids</taxon>
        <taxon>malvids</taxon>
        <taxon>Malvales</taxon>
        <taxon>Malvaceae</taxon>
        <taxon>Byttnerioideae</taxon>
        <taxon>Theobroma</taxon>
    </lineage>
</organism>
<dbReference type="GO" id="GO:0008757">
    <property type="term" value="F:S-adenosylmethionine-dependent methyltransferase activity"/>
    <property type="evidence" value="ECO:0000318"/>
    <property type="project" value="GO_Central"/>
</dbReference>
<name>A0A061F0U8_THECC</name>
<feature type="domain" description="O-methyltransferase C-terminal" evidence="4">
    <location>
        <begin position="354"/>
        <end position="438"/>
    </location>
</feature>
<dbReference type="Pfam" id="PF08100">
    <property type="entry name" value="Dimerisation"/>
    <property type="match status" value="1"/>
</dbReference>
<dbReference type="GO" id="GO:0008171">
    <property type="term" value="F:O-methyltransferase activity"/>
    <property type="evidence" value="ECO:0000318"/>
    <property type="project" value="GO_Central"/>
</dbReference>
<dbReference type="FunFam" id="1.10.10.10:FF:000357">
    <property type="entry name" value="Caffeic acid 3-O-methyltransferase"/>
    <property type="match status" value="1"/>
</dbReference>
<evidence type="ECO:0000256" key="3">
    <source>
        <dbReference type="ARBA" id="ARBA00022691"/>
    </source>
</evidence>
<dbReference type="OMA" id="KYILECW"/>
<dbReference type="SUPFAM" id="SSF53335">
    <property type="entry name" value="S-adenosyl-L-methionine-dependent methyltransferases"/>
    <property type="match status" value="2"/>
</dbReference>
<evidence type="ECO:0000313" key="6">
    <source>
        <dbReference type="EMBL" id="EOY10538.1"/>
    </source>
</evidence>
<dbReference type="eggNOG" id="KOG3178">
    <property type="taxonomic scope" value="Eukaryota"/>
</dbReference>
<evidence type="ECO:0000256" key="1">
    <source>
        <dbReference type="ARBA" id="ARBA00022603"/>
    </source>
</evidence>
<evidence type="ECO:0000259" key="5">
    <source>
        <dbReference type="Pfam" id="PF08100"/>
    </source>
</evidence>
<evidence type="ECO:0000259" key="4">
    <source>
        <dbReference type="Pfam" id="PF00891"/>
    </source>
</evidence>
<feature type="domain" description="O-methyltransferase dimerisation" evidence="5">
    <location>
        <begin position="23"/>
        <end position="117"/>
    </location>
</feature>
<dbReference type="EMBL" id="CM001883">
    <property type="protein sequence ID" value="EOY10538.1"/>
    <property type="molecule type" value="Genomic_DNA"/>
</dbReference>
<dbReference type="Gene3D" id="1.10.10.10">
    <property type="entry name" value="Winged helix-like DNA-binding domain superfamily/Winged helix DNA-binding domain"/>
    <property type="match status" value="1"/>
</dbReference>
<dbReference type="InterPro" id="IPR016461">
    <property type="entry name" value="COMT-like"/>
</dbReference>